<keyword evidence="2" id="KW-1185">Reference proteome</keyword>
<evidence type="ECO:0000313" key="1">
    <source>
        <dbReference type="EMBL" id="KAJ8015242.1"/>
    </source>
</evidence>
<dbReference type="Proteomes" id="UP001157502">
    <property type="component" value="Chromosome 2"/>
</dbReference>
<reference evidence="1" key="1">
    <citation type="submission" date="2021-05" db="EMBL/GenBank/DDBJ databases">
        <authorList>
            <person name="Pan Q."/>
            <person name="Jouanno E."/>
            <person name="Zahm M."/>
            <person name="Klopp C."/>
            <person name="Cabau C."/>
            <person name="Louis A."/>
            <person name="Berthelot C."/>
            <person name="Parey E."/>
            <person name="Roest Crollius H."/>
            <person name="Montfort J."/>
            <person name="Robinson-Rechavi M."/>
            <person name="Bouchez O."/>
            <person name="Lampietro C."/>
            <person name="Lopez Roques C."/>
            <person name="Donnadieu C."/>
            <person name="Postlethwait J."/>
            <person name="Bobe J."/>
            <person name="Dillon D."/>
            <person name="Chandos A."/>
            <person name="von Hippel F."/>
            <person name="Guiguen Y."/>
        </authorList>
    </citation>
    <scope>NUCLEOTIDE SEQUENCE</scope>
    <source>
        <strain evidence="1">YG-Jan2019</strain>
    </source>
</reference>
<comment type="caution">
    <text evidence="1">The sequence shown here is derived from an EMBL/GenBank/DDBJ whole genome shotgun (WGS) entry which is preliminary data.</text>
</comment>
<name>A0ACC2HH05_DALPE</name>
<evidence type="ECO:0000313" key="2">
    <source>
        <dbReference type="Proteomes" id="UP001157502"/>
    </source>
</evidence>
<accession>A0ACC2HH05</accession>
<protein>
    <submittedName>
        <fullName evidence="1">Uncharacterized protein</fullName>
    </submittedName>
</protein>
<dbReference type="EMBL" id="CM055729">
    <property type="protein sequence ID" value="KAJ8015242.1"/>
    <property type="molecule type" value="Genomic_DNA"/>
</dbReference>
<gene>
    <name evidence="1" type="ORF">DPEC_G00024100</name>
</gene>
<proteinExistence type="predicted"/>
<sequence>MVKVRIGSTRLEMISMRYQNPCVDGPGESRRIAEQAARDLKIRGCMHRAVGLSGAHTKERFINTWGAAELTESQGDFDTLIMGAPEPQVPQVALRLSPTPVILRAPQRLGRVAFGSTPSTC</sequence>
<organism evidence="1 2">
    <name type="scientific">Dallia pectoralis</name>
    <name type="common">Alaska blackfish</name>
    <dbReference type="NCBI Taxonomy" id="75939"/>
    <lineage>
        <taxon>Eukaryota</taxon>
        <taxon>Metazoa</taxon>
        <taxon>Chordata</taxon>
        <taxon>Craniata</taxon>
        <taxon>Vertebrata</taxon>
        <taxon>Euteleostomi</taxon>
        <taxon>Actinopterygii</taxon>
        <taxon>Neopterygii</taxon>
        <taxon>Teleostei</taxon>
        <taxon>Protacanthopterygii</taxon>
        <taxon>Esociformes</taxon>
        <taxon>Umbridae</taxon>
        <taxon>Dallia</taxon>
    </lineage>
</organism>